<organism evidence="1 2">
    <name type="scientific">Symbiodinium natans</name>
    <dbReference type="NCBI Taxonomy" id="878477"/>
    <lineage>
        <taxon>Eukaryota</taxon>
        <taxon>Sar</taxon>
        <taxon>Alveolata</taxon>
        <taxon>Dinophyceae</taxon>
        <taxon>Suessiales</taxon>
        <taxon>Symbiodiniaceae</taxon>
        <taxon>Symbiodinium</taxon>
    </lineage>
</organism>
<sequence>MASYHAACGERTWFWQLGLGNAFTSAVWELLQLRSRPAAHYQDVQEFVVREFEHHLDKMLLTKGVWDATALTFSDETIRAKVYKAVYNTHQTALDELMDDTRPIDDARKVEKFTKRWLEASMQRAWSAIENVETILTPGQVTRLFQNLMAPFGEGHEYTCIPIALIETIGRPPRNWKFLKMAVQDMFRTWKEGASATQPAKKRRKAPAEPIADALPMEEEASCSAKPICRYARCHEESQHGFRASGL</sequence>
<gene>
    <name evidence="1" type="primary">ASPH</name>
    <name evidence="1" type="ORF">SNAT2548_LOCUS23581</name>
</gene>
<protein>
    <submittedName>
        <fullName evidence="1">ASPH protein</fullName>
    </submittedName>
</protein>
<comment type="caution">
    <text evidence="1">The sequence shown here is derived from an EMBL/GenBank/DDBJ whole genome shotgun (WGS) entry which is preliminary data.</text>
</comment>
<accession>A0A812RDP1</accession>
<evidence type="ECO:0000313" key="1">
    <source>
        <dbReference type="EMBL" id="CAE7434183.1"/>
    </source>
</evidence>
<proteinExistence type="predicted"/>
<keyword evidence="2" id="KW-1185">Reference proteome</keyword>
<evidence type="ECO:0000313" key="2">
    <source>
        <dbReference type="Proteomes" id="UP000604046"/>
    </source>
</evidence>
<name>A0A812RDP1_9DINO</name>
<reference evidence="1" key="1">
    <citation type="submission" date="2021-02" db="EMBL/GenBank/DDBJ databases">
        <authorList>
            <person name="Dougan E. K."/>
            <person name="Rhodes N."/>
            <person name="Thang M."/>
            <person name="Chan C."/>
        </authorList>
    </citation>
    <scope>NUCLEOTIDE SEQUENCE</scope>
</reference>
<dbReference type="Proteomes" id="UP000604046">
    <property type="component" value="Unassembled WGS sequence"/>
</dbReference>
<dbReference type="OrthoDB" id="409894at2759"/>
<dbReference type="EMBL" id="CAJNDS010002326">
    <property type="protein sequence ID" value="CAE7434183.1"/>
    <property type="molecule type" value="Genomic_DNA"/>
</dbReference>
<dbReference type="AlphaFoldDB" id="A0A812RDP1"/>